<comment type="subcellular location">
    <subcellularLocation>
        <location evidence="1">Cytoplasm</location>
    </subcellularLocation>
</comment>
<keyword evidence="2" id="KW-0963">Cytoplasm</keyword>
<evidence type="ECO:0000313" key="10">
    <source>
        <dbReference type="Proteomes" id="UP001596997"/>
    </source>
</evidence>
<dbReference type="InterPro" id="IPR041532">
    <property type="entry name" value="RlmI-like_PUA"/>
</dbReference>
<feature type="domain" description="S-adenosylmethionine-dependent methyltransferase" evidence="7">
    <location>
        <begin position="192"/>
        <end position="360"/>
    </location>
</feature>
<dbReference type="Proteomes" id="UP001596997">
    <property type="component" value="Unassembled WGS sequence"/>
</dbReference>
<reference evidence="10" key="1">
    <citation type="journal article" date="2019" name="Int. J. Syst. Evol. Microbiol.">
        <title>The Global Catalogue of Microorganisms (GCM) 10K type strain sequencing project: providing services to taxonomists for standard genome sequencing and annotation.</title>
        <authorList>
            <consortium name="The Broad Institute Genomics Platform"/>
            <consortium name="The Broad Institute Genome Sequencing Center for Infectious Disease"/>
            <person name="Wu L."/>
            <person name="Ma J."/>
        </authorList>
    </citation>
    <scope>NUCLEOTIDE SEQUENCE [LARGE SCALE GENOMIC DNA]</scope>
    <source>
        <strain evidence="10">CCUG 62114</strain>
    </source>
</reference>
<evidence type="ECO:0000259" key="7">
    <source>
        <dbReference type="Pfam" id="PF10672"/>
    </source>
</evidence>
<dbReference type="InterPro" id="IPR029063">
    <property type="entry name" value="SAM-dependent_MTases_sf"/>
</dbReference>
<dbReference type="PANTHER" id="PTHR42873">
    <property type="entry name" value="RIBOSOMAL RNA LARGE SUBUNIT METHYLTRANSFERASE"/>
    <property type="match status" value="1"/>
</dbReference>
<dbReference type="Gene3D" id="3.30.750.80">
    <property type="entry name" value="RNA methyltransferase domain (HRMD) like"/>
    <property type="match status" value="1"/>
</dbReference>
<keyword evidence="10" id="KW-1185">Reference proteome</keyword>
<dbReference type="CDD" id="cd11572">
    <property type="entry name" value="RlmI_M_like"/>
    <property type="match status" value="1"/>
</dbReference>
<dbReference type="InterPro" id="IPR015947">
    <property type="entry name" value="PUA-like_sf"/>
</dbReference>
<comment type="caution">
    <text evidence="9">The sequence shown here is derived from an EMBL/GenBank/DDBJ whole genome shotgun (WGS) entry which is preliminary data.</text>
</comment>
<keyword evidence="3 9" id="KW-0489">Methyltransferase</keyword>
<evidence type="ECO:0000259" key="8">
    <source>
        <dbReference type="Pfam" id="PF17785"/>
    </source>
</evidence>
<accession>A0ABW3HXW7</accession>
<dbReference type="InterPro" id="IPR019614">
    <property type="entry name" value="SAM-dep_methyl-trfase"/>
</dbReference>
<dbReference type="Pfam" id="PF17785">
    <property type="entry name" value="PUA_3"/>
    <property type="match status" value="1"/>
</dbReference>
<evidence type="ECO:0000256" key="5">
    <source>
        <dbReference type="ARBA" id="ARBA00022691"/>
    </source>
</evidence>
<gene>
    <name evidence="9" type="ORF">ACFQ1O_00110</name>
</gene>
<dbReference type="PANTHER" id="PTHR42873:SF1">
    <property type="entry name" value="S-ADENOSYLMETHIONINE-DEPENDENT METHYLTRANSFERASE DOMAIN-CONTAINING PROTEIN"/>
    <property type="match status" value="1"/>
</dbReference>
<name>A0ABW3HXW7_9FLAO</name>
<evidence type="ECO:0000256" key="1">
    <source>
        <dbReference type="ARBA" id="ARBA00004496"/>
    </source>
</evidence>
<dbReference type="GO" id="GO:0032259">
    <property type="term" value="P:methylation"/>
    <property type="evidence" value="ECO:0007669"/>
    <property type="project" value="UniProtKB-KW"/>
</dbReference>
<feature type="domain" description="RlmI-like PUA" evidence="8">
    <location>
        <begin position="15"/>
        <end position="78"/>
    </location>
</feature>
<dbReference type="GO" id="GO:0008168">
    <property type="term" value="F:methyltransferase activity"/>
    <property type="evidence" value="ECO:0007669"/>
    <property type="project" value="UniProtKB-KW"/>
</dbReference>
<sequence>MNILPEITTKTIAFKLRAKAERMIKKKHPWVFEDSIVKQSIDGNAGDVAVIYDHKKNKFLACGLYDPFSPIKIKMLHFGKATKIDSFFFKSKIQKAFEKRAELLKTDTNSYRLIYGEADGMPSFIADVYNNVLVIKLYSAIWFPYLNDLLTVLVEITSCKTVVLRLSRNVAKLKNNFGLKDGQVIYGKLDNNVVEFMEHGIHFSANVIYGHKTGYFLDHRENRRRVGSLSKHKTVLDVFSYAGGFSVHALANGAKEVTSLDISSQALKVAEQNAKLNKFSGVHKTIAADAFKGLQELINQKNKFDIVIIDPPSFAKSAKEIERAKHSYERLANLGCKLVNDNGILVLASCSSRIVADDFFAICESSLQNNSIQYKILDTTLHDLDHPVILSFPEGAYLKCRYYQFN</sequence>
<comment type="similarity">
    <text evidence="6">Belongs to the methyltransferase superfamily. RlmI family.</text>
</comment>
<evidence type="ECO:0000313" key="9">
    <source>
        <dbReference type="EMBL" id="MFD0962401.1"/>
    </source>
</evidence>
<evidence type="ECO:0000256" key="3">
    <source>
        <dbReference type="ARBA" id="ARBA00022603"/>
    </source>
</evidence>
<dbReference type="Gene3D" id="3.40.50.150">
    <property type="entry name" value="Vaccinia Virus protein VP39"/>
    <property type="match status" value="1"/>
</dbReference>
<evidence type="ECO:0000256" key="2">
    <source>
        <dbReference type="ARBA" id="ARBA00022490"/>
    </source>
</evidence>
<keyword evidence="4 9" id="KW-0808">Transferase</keyword>
<dbReference type="CDD" id="cd02440">
    <property type="entry name" value="AdoMet_MTases"/>
    <property type="match status" value="1"/>
</dbReference>
<dbReference type="SUPFAM" id="SSF53335">
    <property type="entry name" value="S-adenosyl-L-methionine-dependent methyltransferases"/>
    <property type="match status" value="1"/>
</dbReference>
<dbReference type="Gene3D" id="2.30.130.10">
    <property type="entry name" value="PUA domain"/>
    <property type="match status" value="1"/>
</dbReference>
<protein>
    <submittedName>
        <fullName evidence="9">Class I SAM-dependent rRNA methyltransferase</fullName>
        <ecNumber evidence="9">2.1.1.-</ecNumber>
    </submittedName>
</protein>
<dbReference type="CDD" id="cd21153">
    <property type="entry name" value="PUA_RlmI"/>
    <property type="match status" value="1"/>
</dbReference>
<dbReference type="Pfam" id="PF10672">
    <property type="entry name" value="Methyltrans_SAM"/>
    <property type="match status" value="1"/>
</dbReference>
<dbReference type="EC" id="2.1.1.-" evidence="9"/>
<dbReference type="EMBL" id="JBHTJM010000001">
    <property type="protein sequence ID" value="MFD0962401.1"/>
    <property type="molecule type" value="Genomic_DNA"/>
</dbReference>
<keyword evidence="5" id="KW-0949">S-adenosyl-L-methionine</keyword>
<dbReference type="InterPro" id="IPR036974">
    <property type="entry name" value="PUA_sf"/>
</dbReference>
<organism evidence="9 10">
    <name type="scientific">Pseudofulvibacter geojedonensis</name>
    <dbReference type="NCBI Taxonomy" id="1123758"/>
    <lineage>
        <taxon>Bacteria</taxon>
        <taxon>Pseudomonadati</taxon>
        <taxon>Bacteroidota</taxon>
        <taxon>Flavobacteriia</taxon>
        <taxon>Flavobacteriales</taxon>
        <taxon>Flavobacteriaceae</taxon>
        <taxon>Pseudofulvibacter</taxon>
    </lineage>
</organism>
<dbReference type="RefSeq" id="WP_377712030.1">
    <property type="nucleotide sequence ID" value="NZ_JBHTJM010000001.1"/>
</dbReference>
<proteinExistence type="inferred from homology"/>
<evidence type="ECO:0000256" key="4">
    <source>
        <dbReference type="ARBA" id="ARBA00022679"/>
    </source>
</evidence>
<evidence type="ECO:0000256" key="6">
    <source>
        <dbReference type="ARBA" id="ARBA00038091"/>
    </source>
</evidence>
<dbReference type="SUPFAM" id="SSF88697">
    <property type="entry name" value="PUA domain-like"/>
    <property type="match status" value="1"/>
</dbReference>
<dbReference type="PROSITE" id="PS50890">
    <property type="entry name" value="PUA"/>
    <property type="match status" value="1"/>
</dbReference>